<dbReference type="RefSeq" id="WP_344884483.1">
    <property type="nucleotide sequence ID" value="NZ_BAAAZP010000101.1"/>
</dbReference>
<sequence length="107" mass="11115">MSGRVLKTLAAVAIAAGTLTIAGAPAQAATSSTAASPSLQACGYDPVGTWAYYNHCDSRTWVVIRVEMAFADDYDRCVGPGRTSLGGRSLGGLTPGVTYAYYVDRTC</sequence>
<dbReference type="InterPro" id="IPR045935">
    <property type="entry name" value="DUF6355"/>
</dbReference>
<reference evidence="3" key="1">
    <citation type="journal article" date="2019" name="Int. J. Syst. Evol. Microbiol.">
        <title>The Global Catalogue of Microorganisms (GCM) 10K type strain sequencing project: providing services to taxonomists for standard genome sequencing and annotation.</title>
        <authorList>
            <consortium name="The Broad Institute Genomics Platform"/>
            <consortium name="The Broad Institute Genome Sequencing Center for Infectious Disease"/>
            <person name="Wu L."/>
            <person name="Ma J."/>
        </authorList>
    </citation>
    <scope>NUCLEOTIDE SEQUENCE [LARGE SCALE GENOMIC DNA]</scope>
    <source>
        <strain evidence="3">JCM 16904</strain>
    </source>
</reference>
<gene>
    <name evidence="2" type="ORF">GCM10022224_056180</name>
</gene>
<evidence type="ECO:0000313" key="3">
    <source>
        <dbReference type="Proteomes" id="UP001500902"/>
    </source>
</evidence>
<dbReference type="Pfam" id="PF19882">
    <property type="entry name" value="DUF6355"/>
    <property type="match status" value="1"/>
</dbReference>
<comment type="caution">
    <text evidence="2">The sequence shown here is derived from an EMBL/GenBank/DDBJ whole genome shotgun (WGS) entry which is preliminary data.</text>
</comment>
<evidence type="ECO:0000313" key="2">
    <source>
        <dbReference type="EMBL" id="GAA3684299.1"/>
    </source>
</evidence>
<feature type="chain" id="PRO_5045753438" description="Alpha amylase inhibitor" evidence="1">
    <location>
        <begin position="29"/>
        <end position="107"/>
    </location>
</feature>
<evidence type="ECO:0008006" key="4">
    <source>
        <dbReference type="Google" id="ProtNLM"/>
    </source>
</evidence>
<dbReference type="EMBL" id="BAAAZP010000101">
    <property type="protein sequence ID" value="GAA3684299.1"/>
    <property type="molecule type" value="Genomic_DNA"/>
</dbReference>
<accession>A0ABP7C9N6</accession>
<organism evidence="2 3">
    <name type="scientific">Nonomuraea antimicrobica</name>
    <dbReference type="NCBI Taxonomy" id="561173"/>
    <lineage>
        <taxon>Bacteria</taxon>
        <taxon>Bacillati</taxon>
        <taxon>Actinomycetota</taxon>
        <taxon>Actinomycetes</taxon>
        <taxon>Streptosporangiales</taxon>
        <taxon>Streptosporangiaceae</taxon>
        <taxon>Nonomuraea</taxon>
    </lineage>
</organism>
<name>A0ABP7C9N6_9ACTN</name>
<dbReference type="Proteomes" id="UP001500902">
    <property type="component" value="Unassembled WGS sequence"/>
</dbReference>
<proteinExistence type="predicted"/>
<keyword evidence="3" id="KW-1185">Reference proteome</keyword>
<protein>
    <recommendedName>
        <fullName evidence="4">Alpha amylase inhibitor</fullName>
    </recommendedName>
</protein>
<evidence type="ECO:0000256" key="1">
    <source>
        <dbReference type="SAM" id="SignalP"/>
    </source>
</evidence>
<keyword evidence="1" id="KW-0732">Signal</keyword>
<feature type="signal peptide" evidence="1">
    <location>
        <begin position="1"/>
        <end position="28"/>
    </location>
</feature>